<comment type="caution">
    <text evidence="1">The sequence shown here is derived from an EMBL/GenBank/DDBJ whole genome shotgun (WGS) entry which is preliminary data.</text>
</comment>
<proteinExistence type="predicted"/>
<reference evidence="1" key="1">
    <citation type="submission" date="2023-11" db="EMBL/GenBank/DDBJ databases">
        <authorList>
            <person name="Poullet M."/>
        </authorList>
    </citation>
    <scope>NUCLEOTIDE SEQUENCE</scope>
    <source>
        <strain evidence="1">E1834</strain>
    </source>
</reference>
<organism evidence="1 2">
    <name type="scientific">Meloidogyne enterolobii</name>
    <name type="common">Root-knot nematode worm</name>
    <name type="synonym">Meloidogyne mayaguensis</name>
    <dbReference type="NCBI Taxonomy" id="390850"/>
    <lineage>
        <taxon>Eukaryota</taxon>
        <taxon>Metazoa</taxon>
        <taxon>Ecdysozoa</taxon>
        <taxon>Nematoda</taxon>
        <taxon>Chromadorea</taxon>
        <taxon>Rhabditida</taxon>
        <taxon>Tylenchina</taxon>
        <taxon>Tylenchomorpha</taxon>
        <taxon>Tylenchoidea</taxon>
        <taxon>Meloidogynidae</taxon>
        <taxon>Meloidogyninae</taxon>
        <taxon>Meloidogyne</taxon>
    </lineage>
</organism>
<keyword evidence="2" id="KW-1185">Reference proteome</keyword>
<evidence type="ECO:0000313" key="2">
    <source>
        <dbReference type="Proteomes" id="UP001497535"/>
    </source>
</evidence>
<sequence length="581" mass="65171">MTSLMPVRFQELFSLKKAKINPRNICFGNVTMESDKYIVVKEERNVVTINVANPADFVRKPISADSVMMHPTSSILTIRCNDEPVKMFDRAPLQNGAITFYRATSDEKCLALMGLTSDEKLTLLRFPLKAFRTDGSIQIYNTETKTSQIIEAHAACFVQLKMEGNPNPSSLFCFSLRNAAGEGKLTIMEVSQTPPGNKPYLKKTVDFVYPACATSNFPLTMQASSTYGIVYIIDRSGYVFVFEIETGCLIYTVNISPTIIFITTEHNNGFLGINGDGQVLSFCVDEETIIPYATEKLGNPHLALKLASRLNLPLESLRELIREQAPALSSIESFDASDPSPPQNIETISGRSDLIDATQAESKQKIQDEKCAKKIHNEQLEHKQNVGEDDLKTSLKSMGDVLPEQTPMSSSSSGEVQNDKKVVNQASLDNVLDEEFLRKFDFLIENEDYHEASKMAAAAPQNTLTTLLFRKFDLLVKNGNYTEAAKMALTAPQNIFRTPETLQKFQKTYPLLKYLQILLEQDSLNKWESLEICRIVLGQKQLVEEWLSEGKLECCKELGDLVKQYDVELASKIYFRGSVEE</sequence>
<dbReference type="EMBL" id="CAVMJV010000058">
    <property type="protein sequence ID" value="CAK5085860.1"/>
    <property type="molecule type" value="Genomic_DNA"/>
</dbReference>
<accession>A0ACB1A349</accession>
<protein>
    <submittedName>
        <fullName evidence="1">Uncharacterized protein</fullName>
    </submittedName>
</protein>
<gene>
    <name evidence="1" type="ORF">MENTE1834_LOCUS33327</name>
</gene>
<dbReference type="Proteomes" id="UP001497535">
    <property type="component" value="Unassembled WGS sequence"/>
</dbReference>
<evidence type="ECO:0000313" key="1">
    <source>
        <dbReference type="EMBL" id="CAK5085860.1"/>
    </source>
</evidence>
<name>A0ACB1A349_MELEN</name>